<dbReference type="AlphaFoldDB" id="A0A3M0L4N7"/>
<dbReference type="InterPro" id="IPR043128">
    <property type="entry name" value="Rev_trsase/Diguanyl_cyclase"/>
</dbReference>
<dbReference type="EMBL" id="QRBI01000093">
    <property type="protein sequence ID" value="RMC20358.1"/>
    <property type="molecule type" value="Genomic_DNA"/>
</dbReference>
<evidence type="ECO:0000256" key="3">
    <source>
        <dbReference type="SAM" id="Phobius"/>
    </source>
</evidence>
<feature type="domain" description="Reverse transcriptase" evidence="4">
    <location>
        <begin position="255"/>
        <end position="330"/>
    </location>
</feature>
<evidence type="ECO:0000259" key="5">
    <source>
        <dbReference type="Pfam" id="PF19317"/>
    </source>
</evidence>
<protein>
    <recommendedName>
        <fullName evidence="2">ribonuclease H</fullName>
        <ecNumber evidence="2">3.1.26.4</ecNumber>
    </recommendedName>
</protein>
<dbReference type="PANTHER" id="PTHR40389">
    <property type="entry name" value="ENDOGENOUS RETROVIRUS GROUP K MEMBER 24 GAG POLYPROTEIN-RELATED"/>
    <property type="match status" value="1"/>
</dbReference>
<organism evidence="6 7">
    <name type="scientific">Hirundo rustica rustica</name>
    <dbReference type="NCBI Taxonomy" id="333673"/>
    <lineage>
        <taxon>Eukaryota</taxon>
        <taxon>Metazoa</taxon>
        <taxon>Chordata</taxon>
        <taxon>Craniata</taxon>
        <taxon>Vertebrata</taxon>
        <taxon>Euteleostomi</taxon>
        <taxon>Archelosauria</taxon>
        <taxon>Archosauria</taxon>
        <taxon>Dinosauria</taxon>
        <taxon>Saurischia</taxon>
        <taxon>Theropoda</taxon>
        <taxon>Coelurosauria</taxon>
        <taxon>Aves</taxon>
        <taxon>Neognathae</taxon>
        <taxon>Neoaves</taxon>
        <taxon>Telluraves</taxon>
        <taxon>Australaves</taxon>
        <taxon>Passeriformes</taxon>
        <taxon>Sylvioidea</taxon>
        <taxon>Hirundinidae</taxon>
        <taxon>Hirundo</taxon>
    </lineage>
</organism>
<dbReference type="SUPFAM" id="SSF47353">
    <property type="entry name" value="Retrovirus capsid dimerization domain-like"/>
    <property type="match status" value="1"/>
</dbReference>
<keyword evidence="3" id="KW-0472">Membrane</keyword>
<dbReference type="Pfam" id="PF19317">
    <property type="entry name" value="Gag_p24_C"/>
    <property type="match status" value="1"/>
</dbReference>
<comment type="similarity">
    <text evidence="1">Belongs to the beta type-B retroviral polymerase family. HERV class-II K(HML-2) pol subfamily.</text>
</comment>
<evidence type="ECO:0000313" key="6">
    <source>
        <dbReference type="EMBL" id="RMC20358.1"/>
    </source>
</evidence>
<keyword evidence="3" id="KW-0812">Transmembrane</keyword>
<dbReference type="Gene3D" id="1.10.1200.30">
    <property type="match status" value="1"/>
</dbReference>
<dbReference type="PANTHER" id="PTHR40389:SF3">
    <property type="entry name" value="IGE-BINDING PROTEIN"/>
    <property type="match status" value="1"/>
</dbReference>
<dbReference type="OrthoDB" id="9398474at2759"/>
<dbReference type="SUPFAM" id="SSF56672">
    <property type="entry name" value="DNA/RNA polymerases"/>
    <property type="match status" value="1"/>
</dbReference>
<dbReference type="InterPro" id="IPR008916">
    <property type="entry name" value="Retrov_capsid_C"/>
</dbReference>
<feature type="transmembrane region" description="Helical" evidence="3">
    <location>
        <begin position="414"/>
        <end position="437"/>
    </location>
</feature>
<sequence length="441" mass="48668">MISPGEEAGSLLLPSVVVWVLLKKYNRSGYGKEGEWIARNSPGQSLGVGEEEAKKPYKYDCLYSENEKPVSEIELKAYPGSGQPDTHYIVSWKAVMDLRDKVAKYGLGSSEATWNPHVLDQCQKTGMSALVKAIEFAAPIQRFVTVVQGSKEPFLQFVEKLSASLEKQVEGENLRALLLKQLAKSNSNADCRKLIEALPGDPSLPDMVQACVNVGTTDYKMAALATALLSSWKGPKGRQENQCQQLTVLNLHRDINGVLLQGMQNSPAICQWYVALALSGVRKQFPDAHFYHYMDDILVAAFTQDGLLRIQPQLLNALRSYGLQVSPEKDLLFKAEDGVPGSSVGHRSSSQFGHGVSHDSGMVCIKTAFFSQGGTQASLLHEQEVQSSPVLQDDFRKRGDRSFQRGDGFFNSHLIYLLVVLVLLISPTLGDMGIYMADFYR</sequence>
<keyword evidence="3" id="KW-1133">Transmembrane helix</keyword>
<comment type="caution">
    <text evidence="6">The sequence shown here is derived from an EMBL/GenBank/DDBJ whole genome shotgun (WGS) entry which is preliminary data.</text>
</comment>
<evidence type="ECO:0000259" key="4">
    <source>
        <dbReference type="Pfam" id="PF00078"/>
    </source>
</evidence>
<dbReference type="Gene3D" id="3.30.70.270">
    <property type="match status" value="1"/>
</dbReference>
<evidence type="ECO:0000313" key="7">
    <source>
        <dbReference type="Proteomes" id="UP000269221"/>
    </source>
</evidence>
<dbReference type="GO" id="GO:0004523">
    <property type="term" value="F:RNA-DNA hybrid ribonuclease activity"/>
    <property type="evidence" value="ECO:0007669"/>
    <property type="project" value="UniProtKB-EC"/>
</dbReference>
<evidence type="ECO:0000256" key="1">
    <source>
        <dbReference type="ARBA" id="ARBA00010879"/>
    </source>
</evidence>
<reference evidence="6 7" key="1">
    <citation type="submission" date="2018-07" db="EMBL/GenBank/DDBJ databases">
        <title>A high quality draft genome assembly of the barn swallow (H. rustica rustica).</title>
        <authorList>
            <person name="Formenti G."/>
            <person name="Chiara M."/>
            <person name="Poveda L."/>
            <person name="Francoijs K.-J."/>
            <person name="Bonisoli-Alquati A."/>
            <person name="Canova L."/>
            <person name="Gianfranceschi L."/>
            <person name="Horner D.S."/>
            <person name="Saino N."/>
        </authorList>
    </citation>
    <scope>NUCLEOTIDE SEQUENCE [LARGE SCALE GENOMIC DNA]</scope>
    <source>
        <strain evidence="6">Chelidonia</strain>
        <tissue evidence="6">Blood</tissue>
    </source>
</reference>
<dbReference type="InterPro" id="IPR050195">
    <property type="entry name" value="Primate_lentivir_Gag_pol-like"/>
</dbReference>
<proteinExistence type="inferred from homology"/>
<dbReference type="EC" id="3.1.26.4" evidence="2"/>
<gene>
    <name evidence="6" type="ORF">DUI87_01207</name>
</gene>
<name>A0A3M0L4N7_HIRRU</name>
<dbReference type="InterPro" id="IPR043502">
    <property type="entry name" value="DNA/RNA_pol_sf"/>
</dbReference>
<dbReference type="InterPro" id="IPR045345">
    <property type="entry name" value="Gag_p24_C"/>
</dbReference>
<accession>A0A3M0L4N7</accession>
<keyword evidence="7" id="KW-1185">Reference proteome</keyword>
<dbReference type="Proteomes" id="UP000269221">
    <property type="component" value="Unassembled WGS sequence"/>
</dbReference>
<feature type="domain" description="Retroviral nucleocapsid Gag protein p24 C-terminal" evidence="5">
    <location>
        <begin position="142"/>
        <end position="210"/>
    </location>
</feature>
<dbReference type="Pfam" id="PF00078">
    <property type="entry name" value="RVT_1"/>
    <property type="match status" value="1"/>
</dbReference>
<dbReference type="InterPro" id="IPR000477">
    <property type="entry name" value="RT_dom"/>
</dbReference>
<evidence type="ECO:0000256" key="2">
    <source>
        <dbReference type="ARBA" id="ARBA00012180"/>
    </source>
</evidence>